<protein>
    <submittedName>
        <fullName evidence="7">Phospholipid/glycerol acyltransferase domain-containing protein</fullName>
    </submittedName>
</protein>
<reference evidence="7" key="1">
    <citation type="submission" date="2024-02" db="UniProtKB">
        <authorList>
            <consortium name="WormBaseParasite"/>
        </authorList>
    </citation>
    <scope>IDENTIFICATION</scope>
</reference>
<dbReference type="Pfam" id="PF01553">
    <property type="entry name" value="Acyltransferase"/>
    <property type="match status" value="1"/>
</dbReference>
<keyword evidence="6" id="KW-1185">Reference proteome</keyword>
<feature type="transmembrane region" description="Helical" evidence="4">
    <location>
        <begin position="311"/>
        <end position="333"/>
    </location>
</feature>
<keyword evidence="4" id="KW-0812">Transmembrane</keyword>
<evidence type="ECO:0000256" key="1">
    <source>
        <dbReference type="ARBA" id="ARBA00008655"/>
    </source>
</evidence>
<dbReference type="GO" id="GO:0016746">
    <property type="term" value="F:acyltransferase activity"/>
    <property type="evidence" value="ECO:0007669"/>
    <property type="project" value="UniProtKB-KW"/>
</dbReference>
<dbReference type="GO" id="GO:0036149">
    <property type="term" value="P:phosphatidylinositol acyl-chain remodeling"/>
    <property type="evidence" value="ECO:0007669"/>
    <property type="project" value="TreeGrafter"/>
</dbReference>
<evidence type="ECO:0000256" key="2">
    <source>
        <dbReference type="ARBA" id="ARBA00022679"/>
    </source>
</evidence>
<dbReference type="SMART" id="SM00563">
    <property type="entry name" value="PlsC"/>
    <property type="match status" value="1"/>
</dbReference>
<accession>A0AAF3EA52</accession>
<keyword evidence="4" id="KW-1133">Transmembrane helix</keyword>
<dbReference type="InterPro" id="IPR002123">
    <property type="entry name" value="Plipid/glycerol_acylTrfase"/>
</dbReference>
<feature type="transmembrane region" description="Helical" evidence="4">
    <location>
        <begin position="21"/>
        <end position="42"/>
    </location>
</feature>
<keyword evidence="4" id="KW-0472">Membrane</keyword>
<dbReference type="InterPro" id="IPR032098">
    <property type="entry name" value="Acyltransf_C"/>
</dbReference>
<feature type="domain" description="Phospholipid/glycerol acyltransferase" evidence="5">
    <location>
        <begin position="53"/>
        <end position="177"/>
    </location>
</feature>
<keyword evidence="2" id="KW-0808">Transferase</keyword>
<dbReference type="Proteomes" id="UP000887575">
    <property type="component" value="Unassembled WGS sequence"/>
</dbReference>
<comment type="similarity">
    <text evidence="1">Belongs to the 1-acyl-sn-glycerol-3-phosphate acyltransferase family.</text>
</comment>
<dbReference type="CDD" id="cd07990">
    <property type="entry name" value="LPLAT_LCLAT1-like"/>
    <property type="match status" value="1"/>
</dbReference>
<dbReference type="AlphaFoldDB" id="A0AAF3EA52"/>
<proteinExistence type="inferred from homology"/>
<evidence type="ECO:0000256" key="3">
    <source>
        <dbReference type="ARBA" id="ARBA00023315"/>
    </source>
</evidence>
<dbReference type="WBParaSite" id="MBELARI_LOCUS10776">
    <property type="protein sequence ID" value="MBELARI_LOCUS10776"/>
    <property type="gene ID" value="MBELARI_LOCUS10776"/>
</dbReference>
<dbReference type="PANTHER" id="PTHR10983">
    <property type="entry name" value="1-ACYLGLYCEROL-3-PHOSPHATE ACYLTRANSFERASE-RELATED"/>
    <property type="match status" value="1"/>
</dbReference>
<feature type="transmembrane region" description="Helical" evidence="4">
    <location>
        <begin position="62"/>
        <end position="80"/>
    </location>
</feature>
<evidence type="ECO:0000313" key="6">
    <source>
        <dbReference type="Proteomes" id="UP000887575"/>
    </source>
</evidence>
<dbReference type="SUPFAM" id="SSF69593">
    <property type="entry name" value="Glycerol-3-phosphate (1)-acyltransferase"/>
    <property type="match status" value="1"/>
</dbReference>
<dbReference type="Pfam" id="PF16076">
    <property type="entry name" value="Acyltransf_C"/>
    <property type="match status" value="1"/>
</dbReference>
<evidence type="ECO:0000259" key="5">
    <source>
        <dbReference type="SMART" id="SM00563"/>
    </source>
</evidence>
<name>A0AAF3EA52_9BILA</name>
<evidence type="ECO:0000313" key="7">
    <source>
        <dbReference type="WBParaSite" id="MBELARI_LOCUS10776"/>
    </source>
</evidence>
<evidence type="ECO:0000256" key="4">
    <source>
        <dbReference type="SAM" id="Phobius"/>
    </source>
</evidence>
<dbReference type="GO" id="GO:0005783">
    <property type="term" value="C:endoplasmic reticulum"/>
    <property type="evidence" value="ECO:0007669"/>
    <property type="project" value="TreeGrafter"/>
</dbReference>
<keyword evidence="3" id="KW-0012">Acyltransferase</keyword>
<sequence>MVPMLLLGMNKTWRHNMDRAVSLWMTIPMCFLEWFFGVTIRVCGDPIEYDEPAMILMNHRTRLDWMYIWSALFQINPWLITSNKISMKKELKFLPGAGFGMSANQFIFLERNIEKDKESFENTIEYYASMKNNYQVLLFPEGTDKTDWTTAKSNSFAKKNGLSQLEYVLYPRVAGFNHLLNKMRQENYISYIYDITIGYPYKTVQTEIHLVAKGDAPKEVHFHVKKIPISEIPRSDTAAGAWLTKLWLEKEERLRKYYAEPRESFRRFESNGFSWSNVKESWRKRFMKIFSGFIFLTVTFVWLYHVTFIRFLQIGLLYAIFVQLFTGYFYGGIDGFTLYRWRKTKAKSFI</sequence>
<feature type="transmembrane region" description="Helical" evidence="4">
    <location>
        <begin position="286"/>
        <end position="305"/>
    </location>
</feature>
<dbReference type="PANTHER" id="PTHR10983:SF20">
    <property type="entry name" value="LYSOPHOSPHATIDYLINOSITOL ACYLTRANSFERASE 10"/>
    <property type="match status" value="1"/>
</dbReference>
<organism evidence="6 7">
    <name type="scientific">Mesorhabditis belari</name>
    <dbReference type="NCBI Taxonomy" id="2138241"/>
    <lineage>
        <taxon>Eukaryota</taxon>
        <taxon>Metazoa</taxon>
        <taxon>Ecdysozoa</taxon>
        <taxon>Nematoda</taxon>
        <taxon>Chromadorea</taxon>
        <taxon>Rhabditida</taxon>
        <taxon>Rhabditina</taxon>
        <taxon>Rhabditomorpha</taxon>
        <taxon>Rhabditoidea</taxon>
        <taxon>Rhabditidae</taxon>
        <taxon>Mesorhabditinae</taxon>
        <taxon>Mesorhabditis</taxon>
    </lineage>
</organism>